<keyword evidence="5" id="KW-0411">Iron-sulfur</keyword>
<keyword evidence="4" id="KW-0408">Iron</keyword>
<dbReference type="InterPro" id="IPR029063">
    <property type="entry name" value="SAM-dependent_MTases_sf"/>
</dbReference>
<keyword evidence="4" id="KW-0001">2Fe-2S</keyword>
<evidence type="ECO:0000256" key="4">
    <source>
        <dbReference type="ARBA" id="ARBA00022714"/>
    </source>
</evidence>
<dbReference type="PROSITE" id="PS00197">
    <property type="entry name" value="2FE2S_FER_1"/>
    <property type="match status" value="1"/>
</dbReference>
<organism evidence="8 9">
    <name type="scientific">Riccia fluitans</name>
    <dbReference type="NCBI Taxonomy" id="41844"/>
    <lineage>
        <taxon>Eukaryota</taxon>
        <taxon>Viridiplantae</taxon>
        <taxon>Streptophyta</taxon>
        <taxon>Embryophyta</taxon>
        <taxon>Marchantiophyta</taxon>
        <taxon>Marchantiopsida</taxon>
        <taxon>Marchantiidae</taxon>
        <taxon>Marchantiales</taxon>
        <taxon>Ricciaceae</taxon>
        <taxon>Riccia</taxon>
    </lineage>
</organism>
<dbReference type="GO" id="GO:0032259">
    <property type="term" value="P:methylation"/>
    <property type="evidence" value="ECO:0007669"/>
    <property type="project" value="UniProtKB-KW"/>
</dbReference>
<dbReference type="PANTHER" id="PTHR11746">
    <property type="entry name" value="O-METHYLTRANSFERASE"/>
    <property type="match status" value="1"/>
</dbReference>
<dbReference type="GO" id="GO:0008168">
    <property type="term" value="F:methyltransferase activity"/>
    <property type="evidence" value="ECO:0007669"/>
    <property type="project" value="UniProtKB-KW"/>
</dbReference>
<protein>
    <recommendedName>
        <fullName evidence="7">O-methyltransferase C-terminal domain-containing protein</fullName>
    </recommendedName>
</protein>
<name>A0ABD1YR83_9MARC</name>
<keyword evidence="9" id="KW-1185">Reference proteome</keyword>
<dbReference type="InterPro" id="IPR036390">
    <property type="entry name" value="WH_DNA-bd_sf"/>
</dbReference>
<dbReference type="AlphaFoldDB" id="A0ABD1YR83"/>
<dbReference type="Gene3D" id="3.40.50.150">
    <property type="entry name" value="Vaccinia Virus protein VP39"/>
    <property type="match status" value="1"/>
</dbReference>
<comment type="cofactor">
    <cofactor evidence="6">
        <name>[2Fe-2S] cluster</name>
        <dbReference type="ChEBI" id="CHEBI:190135"/>
    </cofactor>
</comment>
<dbReference type="InterPro" id="IPR016461">
    <property type="entry name" value="COMT-like"/>
</dbReference>
<evidence type="ECO:0000256" key="1">
    <source>
        <dbReference type="ARBA" id="ARBA00022603"/>
    </source>
</evidence>
<evidence type="ECO:0000256" key="2">
    <source>
        <dbReference type="ARBA" id="ARBA00022679"/>
    </source>
</evidence>
<dbReference type="SUPFAM" id="SSF46785">
    <property type="entry name" value="Winged helix' DNA-binding domain"/>
    <property type="match status" value="1"/>
</dbReference>
<dbReference type="Gene3D" id="1.10.10.10">
    <property type="entry name" value="Winged helix-like DNA-binding domain superfamily/Winged helix DNA-binding domain"/>
    <property type="match status" value="1"/>
</dbReference>
<evidence type="ECO:0000313" key="8">
    <source>
        <dbReference type="EMBL" id="KAL2632232.1"/>
    </source>
</evidence>
<dbReference type="SUPFAM" id="SSF54292">
    <property type="entry name" value="2Fe-2S ferredoxin-like"/>
    <property type="match status" value="1"/>
</dbReference>
<dbReference type="EMBL" id="JBHFFA010000004">
    <property type="protein sequence ID" value="KAL2632232.1"/>
    <property type="molecule type" value="Genomic_DNA"/>
</dbReference>
<evidence type="ECO:0000256" key="3">
    <source>
        <dbReference type="ARBA" id="ARBA00022691"/>
    </source>
</evidence>
<keyword evidence="4" id="KW-0479">Metal-binding</keyword>
<evidence type="ECO:0000256" key="6">
    <source>
        <dbReference type="ARBA" id="ARBA00034078"/>
    </source>
</evidence>
<dbReference type="InterPro" id="IPR001077">
    <property type="entry name" value="COMT_C"/>
</dbReference>
<dbReference type="GO" id="GO:0051537">
    <property type="term" value="F:2 iron, 2 sulfur cluster binding"/>
    <property type="evidence" value="ECO:0007669"/>
    <property type="project" value="UniProtKB-KW"/>
</dbReference>
<reference evidence="8 9" key="1">
    <citation type="submission" date="2024-09" db="EMBL/GenBank/DDBJ databases">
        <title>Chromosome-scale assembly of Riccia fluitans.</title>
        <authorList>
            <person name="Paukszto L."/>
            <person name="Sawicki J."/>
            <person name="Karawczyk K."/>
            <person name="Piernik-Szablinska J."/>
            <person name="Szczecinska M."/>
            <person name="Mazdziarz M."/>
        </authorList>
    </citation>
    <scope>NUCLEOTIDE SEQUENCE [LARGE SCALE GENOMIC DNA]</scope>
    <source>
        <strain evidence="8">Rf_01</strain>
        <tissue evidence="8">Aerial parts of the thallus</tissue>
    </source>
</reference>
<dbReference type="InterPro" id="IPR036388">
    <property type="entry name" value="WH-like_DNA-bd_sf"/>
</dbReference>
<dbReference type="InterPro" id="IPR006058">
    <property type="entry name" value="2Fe2S_fd_BS"/>
</dbReference>
<gene>
    <name evidence="8" type="ORF">R1flu_016918</name>
</gene>
<evidence type="ECO:0000256" key="5">
    <source>
        <dbReference type="ARBA" id="ARBA00023014"/>
    </source>
</evidence>
<dbReference type="Proteomes" id="UP001605036">
    <property type="component" value="Unassembled WGS sequence"/>
</dbReference>
<proteinExistence type="predicted"/>
<keyword evidence="3" id="KW-0949">S-adenosyl-L-methionine</keyword>
<comment type="caution">
    <text evidence="8">The sequence shown here is derived from an EMBL/GenBank/DDBJ whole genome shotgun (WGS) entry which is preliminary data.</text>
</comment>
<dbReference type="SUPFAM" id="SSF53335">
    <property type="entry name" value="S-adenosyl-L-methionine-dependent methyltransferases"/>
    <property type="match status" value="1"/>
</dbReference>
<accession>A0ABD1YR83</accession>
<keyword evidence="1" id="KW-0489">Methyltransferase</keyword>
<feature type="domain" description="O-methyltransferase C-terminal" evidence="7">
    <location>
        <begin position="103"/>
        <end position="203"/>
    </location>
</feature>
<evidence type="ECO:0000313" key="9">
    <source>
        <dbReference type="Proteomes" id="UP001605036"/>
    </source>
</evidence>
<evidence type="ECO:0000259" key="7">
    <source>
        <dbReference type="Pfam" id="PF00891"/>
    </source>
</evidence>
<sequence>MCMTSAGPSAALTTIDIVVSIPKKGDKFVDAQHLEIILRVLVAHGVLTEELIGRAESPTSLQRRYATTSTLKFLVDVQDVDSLIPMVDLLMDSVTVTPLQFIQETVLDNIAEPFVLAHGKKNLKYMEIDKRFIKVLNEGMASHAQIFVKLLLDHEHYRGFDGLNSLVDVGGGVGTVMAMILEKHHNLRGINFDLSHVVANGALILEHVRIEELKDVDPQTSLLNYICDETDYKGTKRGCGEGGCGSCV</sequence>
<keyword evidence="2" id="KW-0808">Transferase</keyword>
<dbReference type="Pfam" id="PF00891">
    <property type="entry name" value="Methyltransf_2"/>
    <property type="match status" value="1"/>
</dbReference>
<dbReference type="InterPro" id="IPR036010">
    <property type="entry name" value="2Fe-2S_ferredoxin-like_sf"/>
</dbReference>
<dbReference type="PROSITE" id="PS51683">
    <property type="entry name" value="SAM_OMT_II"/>
    <property type="match status" value="1"/>
</dbReference>